<keyword evidence="7" id="KW-0961">Cell wall biogenesis/degradation</keyword>
<proteinExistence type="inferred from homology"/>
<dbReference type="OrthoDB" id="118256at2759"/>
<dbReference type="Pfam" id="PF10290">
    <property type="entry name" value="YJL171C_Tos1_N"/>
    <property type="match status" value="1"/>
</dbReference>
<dbReference type="Pfam" id="PF10287">
    <property type="entry name" value="YJL171C_Tos1_C"/>
    <property type="match status" value="1"/>
</dbReference>
<dbReference type="InterPro" id="IPR018807">
    <property type="entry name" value="YJL171C/Tos1_N"/>
</dbReference>
<dbReference type="GO" id="GO:0042973">
    <property type="term" value="F:glucan endo-1,3-beta-D-glucosidase activity"/>
    <property type="evidence" value="ECO:0007669"/>
    <property type="project" value="UniProtKB-EC"/>
</dbReference>
<evidence type="ECO:0000256" key="7">
    <source>
        <dbReference type="ARBA" id="ARBA00023316"/>
    </source>
</evidence>
<evidence type="ECO:0000256" key="9">
    <source>
        <dbReference type="SAM" id="MobiDB-lite"/>
    </source>
</evidence>
<feature type="coiled-coil region" evidence="8">
    <location>
        <begin position="515"/>
        <end position="549"/>
    </location>
</feature>
<feature type="compositionally biased region" description="Basic and acidic residues" evidence="9">
    <location>
        <begin position="551"/>
        <end position="571"/>
    </location>
</feature>
<evidence type="ECO:0000256" key="5">
    <source>
        <dbReference type="ARBA" id="ARBA00022801"/>
    </source>
</evidence>
<organism evidence="12 13">
    <name type="scientific">Pachysolen tannophilus NRRL Y-2460</name>
    <dbReference type="NCBI Taxonomy" id="669874"/>
    <lineage>
        <taxon>Eukaryota</taxon>
        <taxon>Fungi</taxon>
        <taxon>Dikarya</taxon>
        <taxon>Ascomycota</taxon>
        <taxon>Saccharomycotina</taxon>
        <taxon>Pichiomycetes</taxon>
        <taxon>Pachysolenaceae</taxon>
        <taxon>Pachysolen</taxon>
    </lineage>
</organism>
<dbReference type="GO" id="GO:0009277">
    <property type="term" value="C:fungal-type cell wall"/>
    <property type="evidence" value="ECO:0007669"/>
    <property type="project" value="EnsemblFungi"/>
</dbReference>
<keyword evidence="5" id="KW-0378">Hydrolase</keyword>
<evidence type="ECO:0000259" key="11">
    <source>
        <dbReference type="Pfam" id="PF10290"/>
    </source>
</evidence>
<dbReference type="PANTHER" id="PTHR31737:SF3">
    <property type="entry name" value="CELL WALL PROTEIN YJL171C"/>
    <property type="match status" value="1"/>
</dbReference>
<feature type="domain" description="Cell wall protein YJL171C/Tos1 C-terminal" evidence="10">
    <location>
        <begin position="230"/>
        <end position="463"/>
    </location>
</feature>
<keyword evidence="8" id="KW-0175">Coiled coil</keyword>
<evidence type="ECO:0000259" key="10">
    <source>
        <dbReference type="Pfam" id="PF10287"/>
    </source>
</evidence>
<evidence type="ECO:0000256" key="6">
    <source>
        <dbReference type="ARBA" id="ARBA00023295"/>
    </source>
</evidence>
<comment type="catalytic activity">
    <reaction evidence="1">
        <text>Hydrolysis of (1-&gt;3)-beta-D-glucosidic linkages in (1-&gt;3)-beta-D-glucans.</text>
        <dbReference type="EC" id="3.2.1.39"/>
    </reaction>
</comment>
<evidence type="ECO:0000313" key="12">
    <source>
        <dbReference type="EMBL" id="ODV93375.1"/>
    </source>
</evidence>
<feature type="domain" description="Cell wall protein YJL171C/Tos1 N-terminal" evidence="11">
    <location>
        <begin position="152"/>
        <end position="217"/>
    </location>
</feature>
<keyword evidence="4" id="KW-0732">Signal</keyword>
<evidence type="ECO:0000313" key="13">
    <source>
        <dbReference type="Proteomes" id="UP000094236"/>
    </source>
</evidence>
<evidence type="ECO:0000256" key="3">
    <source>
        <dbReference type="ARBA" id="ARBA00012780"/>
    </source>
</evidence>
<evidence type="ECO:0000256" key="4">
    <source>
        <dbReference type="ARBA" id="ARBA00022729"/>
    </source>
</evidence>
<reference evidence="13" key="1">
    <citation type="submission" date="2016-05" db="EMBL/GenBank/DDBJ databases">
        <title>Comparative genomics of biotechnologically important yeasts.</title>
        <authorList>
            <consortium name="DOE Joint Genome Institute"/>
            <person name="Riley R."/>
            <person name="Haridas S."/>
            <person name="Wolfe K.H."/>
            <person name="Lopes M.R."/>
            <person name="Hittinger C.T."/>
            <person name="Goker M."/>
            <person name="Salamov A."/>
            <person name="Wisecaver J."/>
            <person name="Long T.M."/>
            <person name="Aerts A.L."/>
            <person name="Barry K."/>
            <person name="Choi C."/>
            <person name="Clum A."/>
            <person name="Coughlan A.Y."/>
            <person name="Deshpande S."/>
            <person name="Douglass A.P."/>
            <person name="Hanson S.J."/>
            <person name="Klenk H.-P."/>
            <person name="Labutti K."/>
            <person name="Lapidus A."/>
            <person name="Lindquist E."/>
            <person name="Lipzen A."/>
            <person name="Meier-Kolthoff J.P."/>
            <person name="Ohm R.A."/>
            <person name="Otillar R.P."/>
            <person name="Pangilinan J."/>
            <person name="Peng Y."/>
            <person name="Rokas A."/>
            <person name="Rosa C.A."/>
            <person name="Scheuner C."/>
            <person name="Sibirny A.A."/>
            <person name="Slot J.C."/>
            <person name="Stielow J.B."/>
            <person name="Sun H."/>
            <person name="Kurtzman C.P."/>
            <person name="Blackwell M."/>
            <person name="Grigoriev I.V."/>
            <person name="Jeffries T.W."/>
        </authorList>
    </citation>
    <scope>NUCLEOTIDE SEQUENCE [LARGE SCALE GENOMIC DNA]</scope>
    <source>
        <strain evidence="13">NRRL Y-2460</strain>
    </source>
</reference>
<comment type="similarity">
    <text evidence="2">Belongs to the PGA52 family.</text>
</comment>
<dbReference type="AlphaFoldDB" id="A0A1E4TNN5"/>
<feature type="region of interest" description="Disordered" evidence="9">
    <location>
        <begin position="549"/>
        <end position="571"/>
    </location>
</feature>
<sequence length="571" mass="61394">MLPKNIAVLGTILFAIQTYAFMATVKMANINARQQTAVANGVADANTQVTATTATTTTNNNNNNQQSTTTTSANNNNNNDNEQSSSTSTSANNNNNNNNNNGQSTSTTSANNNNNNNNNQQSTTTTAAAAGDSANDVTSSSSSSYPTVLYSAIEFENLGYSGGYYAVKELSDVDTDSCSCTLDSDTTAFSGVNAPLNEELSVHFRGPLVLKKFAYYVSEDWAYNNDSATSDWSRLAYYDSSSSTAENVTFLTAAGNDSSCLGYALTYAGKDGVSAASESTVLEDDALIISDEEFIIYSNISCDDSGYDNDCGVYRSGTPAYHGYYGSVKMFLFEFTMPNEDTAPENTTDYNLPAIWLLNARIPRTSEYPTSTNCSCWDSGCGEFDIFEVLNATYSDNLYTTIHDYQGTSDIDDGIRANGYLKRYTDATMKGGVVFDSNGSAIVFMNNDTEIESTISSSDLNSWIEDAGSMVEDTLDTVESTSTSSSSSPGTMNSVIKKSINESMTQEESHSEASFAETYQQLNEAEAAASKLENLLDSIEAKMDSILAEAGESKVEKNEKGEAEEAAEKEK</sequence>
<name>A0A1E4TNN5_PACTA</name>
<dbReference type="InterPro" id="IPR018805">
    <property type="entry name" value="YJL171C/Tos1_C"/>
</dbReference>
<gene>
    <name evidence="12" type="ORF">PACTADRAFT_5160</name>
</gene>
<keyword evidence="13" id="KW-1185">Reference proteome</keyword>
<feature type="region of interest" description="Disordered" evidence="9">
    <location>
        <begin position="54"/>
        <end position="144"/>
    </location>
</feature>
<dbReference type="EMBL" id="KV454018">
    <property type="protein sequence ID" value="ODV93375.1"/>
    <property type="molecule type" value="Genomic_DNA"/>
</dbReference>
<dbReference type="STRING" id="669874.A0A1E4TNN5"/>
<evidence type="ECO:0000256" key="1">
    <source>
        <dbReference type="ARBA" id="ARBA00000382"/>
    </source>
</evidence>
<accession>A0A1E4TNN5</accession>
<dbReference type="GO" id="GO:0071555">
    <property type="term" value="P:cell wall organization"/>
    <property type="evidence" value="ECO:0007669"/>
    <property type="project" value="UniProtKB-KW"/>
</dbReference>
<dbReference type="PANTHER" id="PTHR31737">
    <property type="entry name" value="PROTEIN TOS1"/>
    <property type="match status" value="1"/>
</dbReference>
<evidence type="ECO:0000256" key="2">
    <source>
        <dbReference type="ARBA" id="ARBA00006055"/>
    </source>
</evidence>
<protein>
    <recommendedName>
        <fullName evidence="3">glucan endo-1,3-beta-D-glucosidase</fullName>
        <ecNumber evidence="3">3.2.1.39</ecNumber>
    </recommendedName>
</protein>
<keyword evidence="6" id="KW-0326">Glycosidase</keyword>
<evidence type="ECO:0000256" key="8">
    <source>
        <dbReference type="SAM" id="Coils"/>
    </source>
</evidence>
<dbReference type="EC" id="3.2.1.39" evidence="3"/>
<dbReference type="Proteomes" id="UP000094236">
    <property type="component" value="Unassembled WGS sequence"/>
</dbReference>